<feature type="binding site" evidence="11">
    <location>
        <position position="187"/>
    </location>
    <ligand>
        <name>Mg(2+)</name>
        <dbReference type="ChEBI" id="CHEBI:18420"/>
    </ligand>
</feature>
<evidence type="ECO:0000256" key="7">
    <source>
        <dbReference type="ARBA" id="ARBA00022842"/>
    </source>
</evidence>
<dbReference type="InterPro" id="IPR003374">
    <property type="entry name" value="ApbE-like_sf"/>
</dbReference>
<keyword evidence="14" id="KW-1185">Reference proteome</keyword>
<evidence type="ECO:0000313" key="13">
    <source>
        <dbReference type="EMBL" id="QNO16510.1"/>
    </source>
</evidence>
<keyword evidence="12" id="KW-0997">Cell inner membrane</keyword>
<evidence type="ECO:0000256" key="6">
    <source>
        <dbReference type="ARBA" id="ARBA00022827"/>
    </source>
</evidence>
<feature type="signal peptide" evidence="12">
    <location>
        <begin position="1"/>
        <end position="22"/>
    </location>
</feature>
<evidence type="ECO:0000256" key="8">
    <source>
        <dbReference type="ARBA" id="ARBA00031306"/>
    </source>
</evidence>
<evidence type="ECO:0000313" key="14">
    <source>
        <dbReference type="Proteomes" id="UP000516160"/>
    </source>
</evidence>
<dbReference type="KEGG" id="acae:HYG86_17895"/>
<keyword evidence="12" id="KW-0732">Signal</keyword>
<keyword evidence="12" id="KW-1003">Cell membrane</keyword>
<dbReference type="EC" id="2.7.1.180" evidence="1 10"/>
<comment type="subcellular location">
    <subcellularLocation>
        <location evidence="12">Cell inner membrane</location>
        <topology evidence="12">Lipid-anchor</topology>
        <orientation evidence="12">Periplasmic side</orientation>
    </subcellularLocation>
</comment>
<keyword evidence="7 10" id="KW-0460">Magnesium</keyword>
<dbReference type="EMBL" id="CP058559">
    <property type="protein sequence ID" value="QNO16510.1"/>
    <property type="molecule type" value="Genomic_DNA"/>
</dbReference>
<comment type="function">
    <text evidence="12">Flavin transferase that catalyzes the transfer of the FMN moiety of FAD and its covalent binding to the hydroxyl group of a threonine residue in a target flavoprotein.</text>
</comment>
<feature type="binding site" evidence="11">
    <location>
        <position position="305"/>
    </location>
    <ligand>
        <name>Mg(2+)</name>
        <dbReference type="ChEBI" id="CHEBI:18420"/>
    </ligand>
</feature>
<dbReference type="PROSITE" id="PS51257">
    <property type="entry name" value="PROKAR_LIPOPROTEIN"/>
    <property type="match status" value="1"/>
</dbReference>
<dbReference type="PANTHER" id="PTHR30040:SF2">
    <property type="entry name" value="FAD:PROTEIN FMN TRANSFERASE"/>
    <property type="match status" value="1"/>
</dbReference>
<dbReference type="AlphaFoldDB" id="A0A7G9WCU8"/>
<keyword evidence="3 10" id="KW-0285">Flavoprotein</keyword>
<keyword evidence="12" id="KW-0472">Membrane</keyword>
<dbReference type="Gene3D" id="3.10.520.10">
    <property type="entry name" value="ApbE-like domains"/>
    <property type="match status" value="1"/>
</dbReference>
<keyword evidence="4 10" id="KW-0808">Transferase</keyword>
<evidence type="ECO:0000256" key="3">
    <source>
        <dbReference type="ARBA" id="ARBA00022630"/>
    </source>
</evidence>
<protein>
    <recommendedName>
        <fullName evidence="2 10">FAD:protein FMN transferase</fullName>
        <ecNumber evidence="1 10">2.7.1.180</ecNumber>
    </recommendedName>
    <alternativeName>
        <fullName evidence="8 10">Flavin transferase</fullName>
    </alternativeName>
</protein>
<evidence type="ECO:0000256" key="4">
    <source>
        <dbReference type="ARBA" id="ARBA00022679"/>
    </source>
</evidence>
<feature type="chain" id="PRO_5039743316" description="FAD:protein FMN transferase" evidence="12">
    <location>
        <begin position="23"/>
        <end position="359"/>
    </location>
</feature>
<evidence type="ECO:0000256" key="1">
    <source>
        <dbReference type="ARBA" id="ARBA00011955"/>
    </source>
</evidence>
<evidence type="ECO:0000256" key="12">
    <source>
        <dbReference type="RuleBase" id="RU363002"/>
    </source>
</evidence>
<comment type="similarity">
    <text evidence="10 12">Belongs to the ApbE family.</text>
</comment>
<feature type="binding site" evidence="11">
    <location>
        <position position="309"/>
    </location>
    <ligand>
        <name>Mg(2+)</name>
        <dbReference type="ChEBI" id="CHEBI:18420"/>
    </ligand>
</feature>
<comment type="catalytic activity">
    <reaction evidence="9 10 12">
        <text>L-threonyl-[protein] + FAD = FMN-L-threonyl-[protein] + AMP + H(+)</text>
        <dbReference type="Rhea" id="RHEA:36847"/>
        <dbReference type="Rhea" id="RHEA-COMP:11060"/>
        <dbReference type="Rhea" id="RHEA-COMP:11061"/>
        <dbReference type="ChEBI" id="CHEBI:15378"/>
        <dbReference type="ChEBI" id="CHEBI:30013"/>
        <dbReference type="ChEBI" id="CHEBI:57692"/>
        <dbReference type="ChEBI" id="CHEBI:74257"/>
        <dbReference type="ChEBI" id="CHEBI:456215"/>
        <dbReference type="EC" id="2.7.1.180"/>
    </reaction>
</comment>
<comment type="cofactor">
    <cofactor evidence="11">
        <name>Mg(2+)</name>
        <dbReference type="ChEBI" id="CHEBI:18420"/>
    </cofactor>
    <cofactor evidence="11">
        <name>Mn(2+)</name>
        <dbReference type="ChEBI" id="CHEBI:29035"/>
    </cofactor>
    <text evidence="11">Magnesium. Can also use manganese.</text>
</comment>
<evidence type="ECO:0000256" key="5">
    <source>
        <dbReference type="ARBA" id="ARBA00022723"/>
    </source>
</evidence>
<dbReference type="GO" id="GO:0005886">
    <property type="term" value="C:plasma membrane"/>
    <property type="evidence" value="ECO:0007669"/>
    <property type="project" value="UniProtKB-SubCell"/>
</dbReference>
<dbReference type="InterPro" id="IPR024932">
    <property type="entry name" value="ApbE"/>
</dbReference>
<dbReference type="PIRSF" id="PIRSF006268">
    <property type="entry name" value="ApbE"/>
    <property type="match status" value="1"/>
</dbReference>
<keyword evidence="12" id="KW-0449">Lipoprotein</keyword>
<reference evidence="13 14" key="1">
    <citation type="submission" date="2020-07" db="EMBL/GenBank/DDBJ databases">
        <title>Alkalicella. sp. LB2 genome.</title>
        <authorList>
            <person name="Postec A."/>
            <person name="Quemeneur M."/>
        </authorList>
    </citation>
    <scope>NUCLEOTIDE SEQUENCE [LARGE SCALE GENOMIC DNA]</scope>
    <source>
        <strain evidence="13 14">LB2</strain>
    </source>
</reference>
<dbReference type="GO" id="GO:0046872">
    <property type="term" value="F:metal ion binding"/>
    <property type="evidence" value="ECO:0007669"/>
    <property type="project" value="UniProtKB-UniRule"/>
</dbReference>
<evidence type="ECO:0000256" key="11">
    <source>
        <dbReference type="PIRSR" id="PIRSR006268-2"/>
    </source>
</evidence>
<dbReference type="SUPFAM" id="SSF143631">
    <property type="entry name" value="ApbE-like"/>
    <property type="match status" value="1"/>
</dbReference>
<evidence type="ECO:0000256" key="9">
    <source>
        <dbReference type="ARBA" id="ARBA00048540"/>
    </source>
</evidence>
<dbReference type="RefSeq" id="WP_213166903.1">
    <property type="nucleotide sequence ID" value="NZ_CP058559.1"/>
</dbReference>
<dbReference type="Proteomes" id="UP000516160">
    <property type="component" value="Chromosome"/>
</dbReference>
<sequence>MKKNVVVIITLMLLLTACNTSTPSEPEYNRYTNSFLDTFNTLTVVIGYTETEEEFNNYFDIIHQRFQDLHALYDIYNDYEGINNIKTINDNAGIKPVEVHEDLINLILTSQKWNAEIGPRTNIALGPVTKIWNKYRNEGIDDPENAKIPELGDLQRAAQLTDINEVIVDKENNTVFLQEGMSLDVGAIAKGYAVELVSNEVEEMGFISGIISGGGNVRVIGKPLDGVRARWGIGIQDPDASIISENKNLDTVFITDASVVSSGDYQRFYYADGQYLHHIIDPDTLMPGKYYRAVTIVAKDSGLADFLSTELFLMPYEESFALAESLDGVEVVWVMPDGELRATDGMKAIMSSHGATSTD</sequence>
<gene>
    <name evidence="13" type="ORF">HYG86_17895</name>
</gene>
<keyword evidence="5 10" id="KW-0479">Metal-binding</keyword>
<dbReference type="Pfam" id="PF02424">
    <property type="entry name" value="ApbE"/>
    <property type="match status" value="1"/>
</dbReference>
<keyword evidence="6 10" id="KW-0274">FAD</keyword>
<proteinExistence type="inferred from homology"/>
<evidence type="ECO:0000256" key="10">
    <source>
        <dbReference type="PIRNR" id="PIRNR006268"/>
    </source>
</evidence>
<name>A0A7G9WCU8_ALKCA</name>
<dbReference type="GO" id="GO:0016740">
    <property type="term" value="F:transferase activity"/>
    <property type="evidence" value="ECO:0007669"/>
    <property type="project" value="UniProtKB-UniRule"/>
</dbReference>
<evidence type="ECO:0000256" key="2">
    <source>
        <dbReference type="ARBA" id="ARBA00016337"/>
    </source>
</evidence>
<accession>A0A7G9WCU8</accession>
<organism evidence="13 14">
    <name type="scientific">Alkalicella caledoniensis</name>
    <dbReference type="NCBI Taxonomy" id="2731377"/>
    <lineage>
        <taxon>Bacteria</taxon>
        <taxon>Bacillati</taxon>
        <taxon>Bacillota</taxon>
        <taxon>Clostridia</taxon>
        <taxon>Eubacteriales</taxon>
        <taxon>Proteinivoracaceae</taxon>
        <taxon>Alkalicella</taxon>
    </lineage>
</organism>
<dbReference type="PANTHER" id="PTHR30040">
    <property type="entry name" value="THIAMINE BIOSYNTHESIS LIPOPROTEIN APBE"/>
    <property type="match status" value="1"/>
</dbReference>